<protein>
    <submittedName>
        <fullName evidence="1">Uncharacterized protein</fullName>
    </submittedName>
</protein>
<reference evidence="1" key="1">
    <citation type="journal article" date="2014" name="Front. Microbiol.">
        <title>High frequency of phylogenetically diverse reductive dehalogenase-homologous genes in deep subseafloor sedimentary metagenomes.</title>
        <authorList>
            <person name="Kawai M."/>
            <person name="Futagami T."/>
            <person name="Toyoda A."/>
            <person name="Takaki Y."/>
            <person name="Nishi S."/>
            <person name="Hori S."/>
            <person name="Arai W."/>
            <person name="Tsubouchi T."/>
            <person name="Morono Y."/>
            <person name="Uchiyama I."/>
            <person name="Ito T."/>
            <person name="Fujiyama A."/>
            <person name="Inagaki F."/>
            <person name="Takami H."/>
        </authorList>
    </citation>
    <scope>NUCLEOTIDE SEQUENCE</scope>
    <source>
        <strain evidence="1">Expedition CK06-06</strain>
    </source>
</reference>
<organism evidence="1">
    <name type="scientific">marine sediment metagenome</name>
    <dbReference type="NCBI Taxonomy" id="412755"/>
    <lineage>
        <taxon>unclassified sequences</taxon>
        <taxon>metagenomes</taxon>
        <taxon>ecological metagenomes</taxon>
    </lineage>
</organism>
<dbReference type="EMBL" id="BARU01020520">
    <property type="protein sequence ID" value="GAH49907.1"/>
    <property type="molecule type" value="Genomic_DNA"/>
</dbReference>
<name>X1FY29_9ZZZZ</name>
<proteinExistence type="predicted"/>
<evidence type="ECO:0000313" key="1">
    <source>
        <dbReference type="EMBL" id="GAH49907.1"/>
    </source>
</evidence>
<comment type="caution">
    <text evidence="1">The sequence shown here is derived from an EMBL/GenBank/DDBJ whole genome shotgun (WGS) entry which is preliminary data.</text>
</comment>
<gene>
    <name evidence="1" type="ORF">S03H2_33685</name>
</gene>
<feature type="non-terminal residue" evidence="1">
    <location>
        <position position="1"/>
    </location>
</feature>
<dbReference type="AlphaFoldDB" id="X1FY29"/>
<sequence>VHLLNVQWIRKKDVKGKTRKRGSLKGIWKGSKIDKELFTKARESLFGYEDR</sequence>
<accession>X1FY29</accession>